<keyword evidence="3" id="KW-1185">Reference proteome</keyword>
<reference evidence="2" key="1">
    <citation type="submission" date="2023-01" db="EMBL/GenBank/DDBJ databases">
        <title>The growth and conidiation of Purpureocillium lavendulum are regulated by nitrogen source and histone H3K14 acetylation.</title>
        <authorList>
            <person name="Tang P."/>
            <person name="Han J."/>
            <person name="Zhang C."/>
            <person name="Tang P."/>
            <person name="Qi F."/>
            <person name="Zhang K."/>
            <person name="Liang L."/>
        </authorList>
    </citation>
    <scope>NUCLEOTIDE SEQUENCE</scope>
    <source>
        <strain evidence="2">YMF1.00683</strain>
    </source>
</reference>
<proteinExistence type="predicted"/>
<comment type="caution">
    <text evidence="2">The sequence shown here is derived from an EMBL/GenBank/DDBJ whole genome shotgun (WGS) entry which is preliminary data.</text>
</comment>
<dbReference type="AlphaFoldDB" id="A0AB34FYE2"/>
<evidence type="ECO:0000313" key="2">
    <source>
        <dbReference type="EMBL" id="KAJ6444417.1"/>
    </source>
</evidence>
<feature type="chain" id="PRO_5044258431" evidence="1">
    <location>
        <begin position="25"/>
        <end position="270"/>
    </location>
</feature>
<evidence type="ECO:0000256" key="1">
    <source>
        <dbReference type="SAM" id="SignalP"/>
    </source>
</evidence>
<gene>
    <name evidence="2" type="ORF">O9K51_02811</name>
</gene>
<keyword evidence="1" id="KW-0732">Signal</keyword>
<feature type="signal peptide" evidence="1">
    <location>
        <begin position="1"/>
        <end position="24"/>
    </location>
</feature>
<organism evidence="2 3">
    <name type="scientific">Purpureocillium lavendulum</name>
    <dbReference type="NCBI Taxonomy" id="1247861"/>
    <lineage>
        <taxon>Eukaryota</taxon>
        <taxon>Fungi</taxon>
        <taxon>Dikarya</taxon>
        <taxon>Ascomycota</taxon>
        <taxon>Pezizomycotina</taxon>
        <taxon>Sordariomycetes</taxon>
        <taxon>Hypocreomycetidae</taxon>
        <taxon>Hypocreales</taxon>
        <taxon>Ophiocordycipitaceae</taxon>
        <taxon>Purpureocillium</taxon>
    </lineage>
</organism>
<dbReference type="Proteomes" id="UP001163105">
    <property type="component" value="Unassembled WGS sequence"/>
</dbReference>
<sequence length="270" mass="29218">MKVTEVTAGIIVLVSASLIDLGAAKTCGQKEISGMDVSGCDCSDGPTGCNTNCPVCDINPLMKNINNCDGGCTDKESDCTACGIYYHTLCNCLKHGKPCPNSGTISAGGPAVWVYEAKGGLITTTDVMPGIRQMRPQHERAWTYAQEIYKPGFQSLWLNSVRARDMEQIHIHVCPTRNLQTTNTLTDEHIKSGKDLVQTFKDPDLFCLGVNQSTTISNFATAVSNFLANPPSVSPKICRDEVGAGILQDHKSRTWACVSTNRHGPKEKFC</sequence>
<name>A0AB34FYE2_9HYPO</name>
<dbReference type="EMBL" id="JAQHRD010000002">
    <property type="protein sequence ID" value="KAJ6444417.1"/>
    <property type="molecule type" value="Genomic_DNA"/>
</dbReference>
<accession>A0AB34FYE2</accession>
<evidence type="ECO:0000313" key="3">
    <source>
        <dbReference type="Proteomes" id="UP001163105"/>
    </source>
</evidence>
<protein>
    <submittedName>
        <fullName evidence="2">Cullin-1</fullName>
    </submittedName>
</protein>